<feature type="region of interest" description="Disordered" evidence="1">
    <location>
        <begin position="189"/>
        <end position="220"/>
    </location>
</feature>
<name>L9L0T2_TUPCH</name>
<reference evidence="3" key="1">
    <citation type="submission" date="2012-07" db="EMBL/GenBank/DDBJ databases">
        <title>Genome of the Chinese tree shrew, a rising model animal genetically related to primates.</title>
        <authorList>
            <person name="Zhang G."/>
            <person name="Fan Y."/>
            <person name="Yao Y."/>
            <person name="Huang Z."/>
        </authorList>
    </citation>
    <scope>NUCLEOTIDE SEQUENCE [LARGE SCALE GENOMIC DNA]</scope>
</reference>
<sequence>MTVPGTRSVTSVPRHRSNGQGPSRRLEATSDPNPSPPAAAFSSLLSSSGSAPLGCKGPCPWPCSALHCEGHREAPAFGGNVMTEEPLGHLGADSQGALQIQSLGPGCVQGDACMEKDVRKGLIYEELTVQQRADDLPTDGPSQGASQGQKYGVPSQGPDSACRRQIPVLRADWPPPDTFLTRPVPVPPHSVGQDAGRLAPGCAQNTTGTRATVTGPKELHGTRAGEATGCGQGRYPLHASFCWVGTTELLTGPPSHVMIPREHEGKGQHRTEPAAGPREVIRSLRLAIAGSRTKAKALSACRAGALSAQHRLPARAEYRLCIKATKGVVGPGECKEELPVHYPRIPGEDV</sequence>
<protein>
    <submittedName>
        <fullName evidence="2">Uncharacterized protein</fullName>
    </submittedName>
</protein>
<dbReference type="InParanoid" id="L9L0T2"/>
<feature type="region of interest" description="Disordered" evidence="1">
    <location>
        <begin position="134"/>
        <end position="161"/>
    </location>
</feature>
<feature type="compositionally biased region" description="Polar residues" evidence="1">
    <location>
        <begin position="140"/>
        <end position="149"/>
    </location>
</feature>
<gene>
    <name evidence="2" type="ORF">TREES_T100007272</name>
</gene>
<feature type="region of interest" description="Disordered" evidence="1">
    <location>
        <begin position="1"/>
        <end position="44"/>
    </location>
</feature>
<proteinExistence type="predicted"/>
<feature type="compositionally biased region" description="Polar residues" evidence="1">
    <location>
        <begin position="1"/>
        <end position="11"/>
    </location>
</feature>
<dbReference type="AlphaFoldDB" id="L9L0T2"/>
<dbReference type="EMBL" id="KB320577">
    <property type="protein sequence ID" value="ELW68369.1"/>
    <property type="molecule type" value="Genomic_DNA"/>
</dbReference>
<organism evidence="2 3">
    <name type="scientific">Tupaia chinensis</name>
    <name type="common">Chinese tree shrew</name>
    <name type="synonym">Tupaia belangeri chinensis</name>
    <dbReference type="NCBI Taxonomy" id="246437"/>
    <lineage>
        <taxon>Eukaryota</taxon>
        <taxon>Metazoa</taxon>
        <taxon>Chordata</taxon>
        <taxon>Craniata</taxon>
        <taxon>Vertebrata</taxon>
        <taxon>Euteleostomi</taxon>
        <taxon>Mammalia</taxon>
        <taxon>Eutheria</taxon>
        <taxon>Euarchontoglires</taxon>
        <taxon>Scandentia</taxon>
        <taxon>Tupaiidae</taxon>
        <taxon>Tupaia</taxon>
    </lineage>
</organism>
<dbReference type="Proteomes" id="UP000011518">
    <property type="component" value="Unassembled WGS sequence"/>
</dbReference>
<evidence type="ECO:0000256" key="1">
    <source>
        <dbReference type="SAM" id="MobiDB-lite"/>
    </source>
</evidence>
<feature type="compositionally biased region" description="Polar residues" evidence="1">
    <location>
        <begin position="203"/>
        <end position="212"/>
    </location>
</feature>
<evidence type="ECO:0000313" key="3">
    <source>
        <dbReference type="Proteomes" id="UP000011518"/>
    </source>
</evidence>
<evidence type="ECO:0000313" key="2">
    <source>
        <dbReference type="EMBL" id="ELW68369.1"/>
    </source>
</evidence>
<reference evidence="3" key="2">
    <citation type="journal article" date="2013" name="Nat. Commun.">
        <title>Genome of the Chinese tree shrew.</title>
        <authorList>
            <person name="Fan Y."/>
            <person name="Huang Z.Y."/>
            <person name="Cao C.C."/>
            <person name="Chen C.S."/>
            <person name="Chen Y.X."/>
            <person name="Fan D.D."/>
            <person name="He J."/>
            <person name="Hou H.L."/>
            <person name="Hu L."/>
            <person name="Hu X.T."/>
            <person name="Jiang X.T."/>
            <person name="Lai R."/>
            <person name="Lang Y.S."/>
            <person name="Liang B."/>
            <person name="Liao S.G."/>
            <person name="Mu D."/>
            <person name="Ma Y.Y."/>
            <person name="Niu Y.Y."/>
            <person name="Sun X.Q."/>
            <person name="Xia J.Q."/>
            <person name="Xiao J."/>
            <person name="Xiong Z.Q."/>
            <person name="Xu L."/>
            <person name="Yang L."/>
            <person name="Zhang Y."/>
            <person name="Zhao W."/>
            <person name="Zhao X.D."/>
            <person name="Zheng Y.T."/>
            <person name="Zhou J.M."/>
            <person name="Zhu Y.B."/>
            <person name="Zhang G.J."/>
            <person name="Wang J."/>
            <person name="Yao Y.G."/>
        </authorList>
    </citation>
    <scope>NUCLEOTIDE SEQUENCE [LARGE SCALE GENOMIC DNA]</scope>
</reference>
<accession>L9L0T2</accession>
<keyword evidence="3" id="KW-1185">Reference proteome</keyword>